<dbReference type="Pfam" id="PF04263">
    <property type="entry name" value="TPK_catalytic"/>
    <property type="match status" value="1"/>
</dbReference>
<accession>A0A9N8YXN3</accession>
<dbReference type="InterPro" id="IPR007373">
    <property type="entry name" value="Thiamin_PyroPKinase_B1-bd"/>
</dbReference>
<evidence type="ECO:0000256" key="2">
    <source>
        <dbReference type="ARBA" id="ARBA00006785"/>
    </source>
</evidence>
<comment type="caution">
    <text evidence="9">The sequence shown here is derived from an EMBL/GenBank/DDBJ whole genome shotgun (WGS) entry which is preliminary data.</text>
</comment>
<reference evidence="9" key="1">
    <citation type="submission" date="2021-06" db="EMBL/GenBank/DDBJ databases">
        <authorList>
            <person name="Kallberg Y."/>
            <person name="Tangrot J."/>
            <person name="Rosling A."/>
        </authorList>
    </citation>
    <scope>NUCLEOTIDE SEQUENCE</scope>
    <source>
        <strain evidence="9">MT106</strain>
    </source>
</reference>
<keyword evidence="5 7" id="KW-0418">Kinase</keyword>
<dbReference type="GO" id="GO:0004788">
    <property type="term" value="F:thiamine diphosphokinase activity"/>
    <property type="evidence" value="ECO:0007669"/>
    <property type="project" value="UniProtKB-UniRule"/>
</dbReference>
<dbReference type="Gene3D" id="2.60.120.320">
    <property type="entry name" value="Thiamin pyrophosphokinase, thiamin-binding domain"/>
    <property type="match status" value="1"/>
</dbReference>
<dbReference type="SUPFAM" id="SSF63862">
    <property type="entry name" value="Thiamin pyrophosphokinase, substrate-binding domain"/>
    <property type="match status" value="1"/>
</dbReference>
<dbReference type="GO" id="GO:0016301">
    <property type="term" value="F:kinase activity"/>
    <property type="evidence" value="ECO:0007669"/>
    <property type="project" value="UniProtKB-UniRule"/>
</dbReference>
<dbReference type="EMBL" id="CAJVPL010000170">
    <property type="protein sequence ID" value="CAG8459263.1"/>
    <property type="molecule type" value="Genomic_DNA"/>
</dbReference>
<dbReference type="EC" id="2.7.6.2" evidence="7"/>
<evidence type="ECO:0000313" key="10">
    <source>
        <dbReference type="Proteomes" id="UP000789831"/>
    </source>
</evidence>
<dbReference type="InterPro" id="IPR036759">
    <property type="entry name" value="TPK_catalytic_sf"/>
</dbReference>
<dbReference type="Gene3D" id="3.40.50.10240">
    <property type="entry name" value="Thiamin pyrophosphokinase, catalytic domain"/>
    <property type="match status" value="1"/>
</dbReference>
<feature type="domain" description="Thiamin pyrophosphokinase thiamin-binding" evidence="8">
    <location>
        <begin position="204"/>
        <end position="270"/>
    </location>
</feature>
<dbReference type="FunFam" id="3.40.50.10240:FF:000006">
    <property type="entry name" value="Thiamin pyrophosphokinase 1"/>
    <property type="match status" value="1"/>
</dbReference>
<sequence>MLAKDNEFQYWAPSLFLAVDDKNKKCSNQIEYRGLVDQRPYSLIILNQPISIGILDLLFLNEKIEAILRICADGGANRLYDVVKGTENETRYIPNYICGDIDSLRPDVAEYYKSKGTEIKGNPQDQDTTDFQKCIALLSLKEQEASLEYDIIGYGALGGRFDHTMSSIHILHQQINNDDIKKKEQQKRIYLLTDHDITMLLSEGKHNVFCDLSILGPTCGILPIGVSQAVITTTGLRWNLTKATTSFGNMISTSNQFNGEIVTIETDSPVIWTVELRK</sequence>
<evidence type="ECO:0000256" key="5">
    <source>
        <dbReference type="ARBA" id="ARBA00022777"/>
    </source>
</evidence>
<evidence type="ECO:0000313" key="9">
    <source>
        <dbReference type="EMBL" id="CAG8459263.1"/>
    </source>
</evidence>
<dbReference type="InterPro" id="IPR006282">
    <property type="entry name" value="Thi_PPkinase"/>
</dbReference>
<evidence type="ECO:0000256" key="1">
    <source>
        <dbReference type="ARBA" id="ARBA00005078"/>
    </source>
</evidence>
<dbReference type="GO" id="GO:0005524">
    <property type="term" value="F:ATP binding"/>
    <property type="evidence" value="ECO:0007669"/>
    <property type="project" value="UniProtKB-UniRule"/>
</dbReference>
<keyword evidence="10" id="KW-1185">Reference proteome</keyword>
<dbReference type="InterPro" id="IPR007371">
    <property type="entry name" value="TPK_catalytic"/>
</dbReference>
<keyword evidence="4 7" id="KW-0547">Nucleotide-binding</keyword>
<protein>
    <recommendedName>
        <fullName evidence="7">Thiamine pyrophosphokinase</fullName>
        <ecNumber evidence="7">2.7.6.2</ecNumber>
    </recommendedName>
</protein>
<dbReference type="GO" id="GO:0030975">
    <property type="term" value="F:thiamine binding"/>
    <property type="evidence" value="ECO:0007669"/>
    <property type="project" value="UniProtKB-UniRule"/>
</dbReference>
<dbReference type="FunFam" id="2.60.120.320:FF:000001">
    <property type="entry name" value="Thiamine pyrophosphokinase"/>
    <property type="match status" value="1"/>
</dbReference>
<dbReference type="CDD" id="cd07995">
    <property type="entry name" value="TPK"/>
    <property type="match status" value="1"/>
</dbReference>
<dbReference type="PIRSF" id="PIRSF031057">
    <property type="entry name" value="Thiamin_pyrophosphokinase"/>
    <property type="match status" value="1"/>
</dbReference>
<evidence type="ECO:0000256" key="4">
    <source>
        <dbReference type="ARBA" id="ARBA00022741"/>
    </source>
</evidence>
<evidence type="ECO:0000256" key="6">
    <source>
        <dbReference type="ARBA" id="ARBA00022840"/>
    </source>
</evidence>
<dbReference type="PANTHER" id="PTHR13622:SF8">
    <property type="entry name" value="THIAMIN PYROPHOSPHOKINASE 1"/>
    <property type="match status" value="1"/>
</dbReference>
<dbReference type="AlphaFoldDB" id="A0A9N8YXN3"/>
<dbReference type="Proteomes" id="UP000789831">
    <property type="component" value="Unassembled WGS sequence"/>
</dbReference>
<dbReference type="GO" id="GO:0009229">
    <property type="term" value="P:thiamine diphosphate biosynthetic process"/>
    <property type="evidence" value="ECO:0007669"/>
    <property type="project" value="UniProtKB-UniRule"/>
</dbReference>
<dbReference type="InterPro" id="IPR036371">
    <property type="entry name" value="TPK_B1-bd_sf"/>
</dbReference>
<comment type="catalytic activity">
    <reaction evidence="7">
        <text>thiamine + ATP = thiamine diphosphate + AMP + H(+)</text>
        <dbReference type="Rhea" id="RHEA:11576"/>
        <dbReference type="ChEBI" id="CHEBI:15378"/>
        <dbReference type="ChEBI" id="CHEBI:18385"/>
        <dbReference type="ChEBI" id="CHEBI:30616"/>
        <dbReference type="ChEBI" id="CHEBI:58937"/>
        <dbReference type="ChEBI" id="CHEBI:456215"/>
    </reaction>
</comment>
<keyword evidence="3 7" id="KW-0808">Transferase</keyword>
<gene>
    <name evidence="9" type="ORF">AGERDE_LOCUS2165</name>
</gene>
<organism evidence="9 10">
    <name type="scientific">Ambispora gerdemannii</name>
    <dbReference type="NCBI Taxonomy" id="144530"/>
    <lineage>
        <taxon>Eukaryota</taxon>
        <taxon>Fungi</taxon>
        <taxon>Fungi incertae sedis</taxon>
        <taxon>Mucoromycota</taxon>
        <taxon>Glomeromycotina</taxon>
        <taxon>Glomeromycetes</taxon>
        <taxon>Archaeosporales</taxon>
        <taxon>Ambisporaceae</taxon>
        <taxon>Ambispora</taxon>
    </lineage>
</organism>
<evidence type="ECO:0000256" key="7">
    <source>
        <dbReference type="PIRNR" id="PIRNR031057"/>
    </source>
</evidence>
<evidence type="ECO:0000259" key="8">
    <source>
        <dbReference type="SMART" id="SM00983"/>
    </source>
</evidence>
<comment type="pathway">
    <text evidence="1 7">Cofactor biosynthesis; thiamine diphosphate biosynthesis; thiamine diphosphate from thiamine: step 1/1.</text>
</comment>
<dbReference type="Pfam" id="PF04265">
    <property type="entry name" value="TPK_B1_binding"/>
    <property type="match status" value="1"/>
</dbReference>
<dbReference type="NCBIfam" id="TIGR01378">
    <property type="entry name" value="thi_PPkinase"/>
    <property type="match status" value="1"/>
</dbReference>
<dbReference type="SUPFAM" id="SSF63999">
    <property type="entry name" value="Thiamin pyrophosphokinase, catalytic domain"/>
    <property type="match status" value="1"/>
</dbReference>
<dbReference type="PANTHER" id="PTHR13622">
    <property type="entry name" value="THIAMIN PYROPHOSPHOKINASE"/>
    <property type="match status" value="1"/>
</dbReference>
<dbReference type="SMART" id="SM00983">
    <property type="entry name" value="TPK_B1_binding"/>
    <property type="match status" value="1"/>
</dbReference>
<name>A0A9N8YXN3_9GLOM</name>
<proteinExistence type="inferred from homology"/>
<dbReference type="InterPro" id="IPR016966">
    <property type="entry name" value="Thiamin_pyrophosphokinase_euk"/>
</dbReference>
<comment type="similarity">
    <text evidence="2 7">Belongs to the thiamine pyrophosphokinase family.</text>
</comment>
<dbReference type="OrthoDB" id="25149at2759"/>
<evidence type="ECO:0000256" key="3">
    <source>
        <dbReference type="ARBA" id="ARBA00022679"/>
    </source>
</evidence>
<dbReference type="GO" id="GO:0006772">
    <property type="term" value="P:thiamine metabolic process"/>
    <property type="evidence" value="ECO:0007669"/>
    <property type="project" value="InterPro"/>
</dbReference>
<keyword evidence="6 7" id="KW-0067">ATP-binding</keyword>